<feature type="domain" description="DUF397" evidence="1">
    <location>
        <begin position="29"/>
        <end position="81"/>
    </location>
</feature>
<dbReference type="RefSeq" id="WP_184392968.1">
    <property type="nucleotide sequence ID" value="NZ_BAAAJD010000156.1"/>
</dbReference>
<evidence type="ECO:0000313" key="3">
    <source>
        <dbReference type="Proteomes" id="UP000572635"/>
    </source>
</evidence>
<dbReference type="EMBL" id="JACHDB010000001">
    <property type="protein sequence ID" value="MBB5433321.1"/>
    <property type="molecule type" value="Genomic_DNA"/>
</dbReference>
<gene>
    <name evidence="2" type="ORF">HDA36_003405</name>
</gene>
<sequence length="85" mass="9399">MEPIFYKSSYSAATSNNCVEVANFPAGSTFRKSTYSQAEGQDCIEVADSPRMSAVRDTKHRHLGALTFSSPEWQAFLDAAKRDAF</sequence>
<evidence type="ECO:0000259" key="1">
    <source>
        <dbReference type="Pfam" id="PF04149"/>
    </source>
</evidence>
<protein>
    <recommendedName>
        <fullName evidence="1">DUF397 domain-containing protein</fullName>
    </recommendedName>
</protein>
<comment type="caution">
    <text evidence="2">The sequence shown here is derived from an EMBL/GenBank/DDBJ whole genome shotgun (WGS) entry which is preliminary data.</text>
</comment>
<dbReference type="Proteomes" id="UP000572635">
    <property type="component" value="Unassembled WGS sequence"/>
</dbReference>
<reference evidence="2 3" key="1">
    <citation type="submission" date="2020-08" db="EMBL/GenBank/DDBJ databases">
        <title>Sequencing the genomes of 1000 actinobacteria strains.</title>
        <authorList>
            <person name="Klenk H.-P."/>
        </authorList>
    </citation>
    <scope>NUCLEOTIDE SEQUENCE [LARGE SCALE GENOMIC DNA]</scope>
    <source>
        <strain evidence="2 3">DSM 44551</strain>
    </source>
</reference>
<keyword evidence="3" id="KW-1185">Reference proteome</keyword>
<dbReference type="Pfam" id="PF04149">
    <property type="entry name" value="DUF397"/>
    <property type="match status" value="1"/>
</dbReference>
<dbReference type="AlphaFoldDB" id="A0A7W8QN34"/>
<evidence type="ECO:0000313" key="2">
    <source>
        <dbReference type="EMBL" id="MBB5433321.1"/>
    </source>
</evidence>
<accession>A0A7W8QN34</accession>
<name>A0A7W8QN34_9ACTN</name>
<dbReference type="InterPro" id="IPR007278">
    <property type="entry name" value="DUF397"/>
</dbReference>
<proteinExistence type="predicted"/>
<organism evidence="2 3">
    <name type="scientific">Nocardiopsis composta</name>
    <dbReference type="NCBI Taxonomy" id="157465"/>
    <lineage>
        <taxon>Bacteria</taxon>
        <taxon>Bacillati</taxon>
        <taxon>Actinomycetota</taxon>
        <taxon>Actinomycetes</taxon>
        <taxon>Streptosporangiales</taxon>
        <taxon>Nocardiopsidaceae</taxon>
        <taxon>Nocardiopsis</taxon>
    </lineage>
</organism>